<dbReference type="RefSeq" id="WP_122964432.1">
    <property type="nucleotide sequence ID" value="NZ_BJMH01000008.1"/>
</dbReference>
<evidence type="ECO:0000256" key="5">
    <source>
        <dbReference type="ARBA" id="ARBA00023136"/>
    </source>
</evidence>
<dbReference type="AlphaFoldDB" id="A0A4Y3PMP5"/>
<keyword evidence="2" id="KW-1003">Cell membrane</keyword>
<evidence type="ECO:0000259" key="7">
    <source>
        <dbReference type="Pfam" id="PF06271"/>
    </source>
</evidence>
<evidence type="ECO:0000256" key="2">
    <source>
        <dbReference type="ARBA" id="ARBA00022475"/>
    </source>
</evidence>
<evidence type="ECO:0000256" key="1">
    <source>
        <dbReference type="ARBA" id="ARBA00004651"/>
    </source>
</evidence>
<evidence type="ECO:0000256" key="4">
    <source>
        <dbReference type="ARBA" id="ARBA00022989"/>
    </source>
</evidence>
<dbReference type="PANTHER" id="PTHR36115:SF9">
    <property type="entry name" value="LMO1584 PROTEIN"/>
    <property type="match status" value="1"/>
</dbReference>
<accession>A0A4Y3PMP5</accession>
<protein>
    <submittedName>
        <fullName evidence="8">Putative membrane protein YteJ</fullName>
    </submittedName>
</protein>
<keyword evidence="9" id="KW-1185">Reference proteome</keyword>
<keyword evidence="5 6" id="KW-0472">Membrane</keyword>
<organism evidence="8 9">
    <name type="scientific">Brevibacillus parabrevis</name>
    <dbReference type="NCBI Taxonomy" id="54914"/>
    <lineage>
        <taxon>Bacteria</taxon>
        <taxon>Bacillati</taxon>
        <taxon>Bacillota</taxon>
        <taxon>Bacilli</taxon>
        <taxon>Bacillales</taxon>
        <taxon>Paenibacillaceae</taxon>
        <taxon>Brevibacillus</taxon>
    </lineage>
</organism>
<feature type="transmembrane region" description="Helical" evidence="6">
    <location>
        <begin position="60"/>
        <end position="82"/>
    </location>
</feature>
<evidence type="ECO:0000313" key="9">
    <source>
        <dbReference type="Proteomes" id="UP000316882"/>
    </source>
</evidence>
<dbReference type="EMBL" id="BJMH01000008">
    <property type="protein sequence ID" value="GEB32588.1"/>
    <property type="molecule type" value="Genomic_DNA"/>
</dbReference>
<proteinExistence type="predicted"/>
<name>A0A4Y3PMP5_BREPA</name>
<comment type="caution">
    <text evidence="8">The sequence shown here is derived from an EMBL/GenBank/DDBJ whole genome shotgun (WGS) entry which is preliminary data.</text>
</comment>
<keyword evidence="4 6" id="KW-1133">Transmembrane helix</keyword>
<evidence type="ECO:0000256" key="3">
    <source>
        <dbReference type="ARBA" id="ARBA00022692"/>
    </source>
</evidence>
<keyword evidence="3 6" id="KW-0812">Transmembrane</keyword>
<feature type="transmembrane region" description="Helical" evidence="6">
    <location>
        <begin position="116"/>
        <end position="135"/>
    </location>
</feature>
<evidence type="ECO:0000313" key="8">
    <source>
        <dbReference type="EMBL" id="GEB32588.1"/>
    </source>
</evidence>
<dbReference type="Pfam" id="PF06271">
    <property type="entry name" value="RDD"/>
    <property type="match status" value="1"/>
</dbReference>
<dbReference type="PANTHER" id="PTHR36115">
    <property type="entry name" value="PROLINE-RICH ANTIGEN HOMOLOG-RELATED"/>
    <property type="match status" value="1"/>
</dbReference>
<feature type="transmembrane region" description="Helical" evidence="6">
    <location>
        <begin position="25"/>
        <end position="48"/>
    </location>
</feature>
<gene>
    <name evidence="8" type="primary">yteJ</name>
    <name evidence="8" type="ORF">BPA01_21680</name>
</gene>
<dbReference type="GO" id="GO:0005886">
    <property type="term" value="C:plasma membrane"/>
    <property type="evidence" value="ECO:0007669"/>
    <property type="project" value="UniProtKB-SubCell"/>
</dbReference>
<dbReference type="GeneID" id="87611434"/>
<feature type="domain" description="RDD" evidence="7">
    <location>
        <begin position="23"/>
        <end position="148"/>
    </location>
</feature>
<evidence type="ECO:0000256" key="6">
    <source>
        <dbReference type="SAM" id="Phobius"/>
    </source>
</evidence>
<sequence>MSDPDAIQALENSQEPPREHQFAGFWIRVAATLLDSLFLVGVSMLVFNPLRRNLGVSGDFLSLIDLLEALFGLLYLVLLTWWTGQTLGKQIIGIRVISARHARGRLTGGQVILREVLGKLLSSLVFCIGYMWVGWNPQKQGWHDLLAKTYVIWDRK</sequence>
<reference evidence="8 9" key="1">
    <citation type="submission" date="2019-06" db="EMBL/GenBank/DDBJ databases">
        <title>Whole genome shotgun sequence of Brevibacillus parabrevis NBRC 12334.</title>
        <authorList>
            <person name="Hosoyama A."/>
            <person name="Uohara A."/>
            <person name="Ohji S."/>
            <person name="Ichikawa N."/>
        </authorList>
    </citation>
    <scope>NUCLEOTIDE SEQUENCE [LARGE SCALE GENOMIC DNA]</scope>
    <source>
        <strain evidence="8 9">NBRC 12334</strain>
    </source>
</reference>
<dbReference type="Proteomes" id="UP000316882">
    <property type="component" value="Unassembled WGS sequence"/>
</dbReference>
<dbReference type="STRING" id="54914.AV540_07015"/>
<dbReference type="InterPro" id="IPR010432">
    <property type="entry name" value="RDD"/>
</dbReference>
<dbReference type="InterPro" id="IPR051791">
    <property type="entry name" value="Pra-immunoreactive"/>
</dbReference>
<comment type="subcellular location">
    <subcellularLocation>
        <location evidence="1">Cell membrane</location>
        <topology evidence="1">Multi-pass membrane protein</topology>
    </subcellularLocation>
</comment>